<evidence type="ECO:0000313" key="3">
    <source>
        <dbReference type="EMBL" id="WVZ80958.1"/>
    </source>
</evidence>
<dbReference type="EMBL" id="CP144750">
    <property type="protein sequence ID" value="WVZ80958.1"/>
    <property type="molecule type" value="Genomic_DNA"/>
</dbReference>
<evidence type="ECO:0000256" key="2">
    <source>
        <dbReference type="SAM" id="Phobius"/>
    </source>
</evidence>
<keyword evidence="2" id="KW-0812">Transmembrane</keyword>
<evidence type="ECO:0000256" key="1">
    <source>
        <dbReference type="SAM" id="MobiDB-lite"/>
    </source>
</evidence>
<keyword evidence="4" id="KW-1185">Reference proteome</keyword>
<sequence>SDVLIILPLLKRSRPRRYSSSSPNTLKGPAARGISLDFLKSGKRSLHKCNHTKSPGSKSTCFLPLLPASLYFSFMFSILLLVVSCKLLIKSARCDTSKCKGSSKGKDIKSIGARGLKP</sequence>
<feature type="compositionally biased region" description="Basic and acidic residues" evidence="1">
    <location>
        <begin position="94"/>
        <end position="109"/>
    </location>
</feature>
<proteinExistence type="predicted"/>
<name>A0AAQ3TWP5_PASNO</name>
<reference evidence="3 4" key="1">
    <citation type="submission" date="2024-02" db="EMBL/GenBank/DDBJ databases">
        <title>High-quality chromosome-scale genome assembly of Pensacola bahiagrass (Paspalum notatum Flugge var. saurae).</title>
        <authorList>
            <person name="Vega J.M."/>
            <person name="Podio M."/>
            <person name="Orjuela J."/>
            <person name="Siena L.A."/>
            <person name="Pessino S.C."/>
            <person name="Combes M.C."/>
            <person name="Mariac C."/>
            <person name="Albertini E."/>
            <person name="Pupilli F."/>
            <person name="Ortiz J.P.A."/>
            <person name="Leblanc O."/>
        </authorList>
    </citation>
    <scope>NUCLEOTIDE SEQUENCE [LARGE SCALE GENOMIC DNA]</scope>
    <source>
        <strain evidence="3">R1</strain>
        <tissue evidence="3">Leaf</tissue>
    </source>
</reference>
<gene>
    <name evidence="3" type="ORF">U9M48_028391</name>
</gene>
<feature type="region of interest" description="Disordered" evidence="1">
    <location>
        <begin position="94"/>
        <end position="118"/>
    </location>
</feature>
<keyword evidence="2" id="KW-1133">Transmembrane helix</keyword>
<protein>
    <submittedName>
        <fullName evidence="3">Uncharacterized protein</fullName>
    </submittedName>
</protein>
<feature type="non-terminal residue" evidence="3">
    <location>
        <position position="118"/>
    </location>
</feature>
<feature type="transmembrane region" description="Helical" evidence="2">
    <location>
        <begin position="68"/>
        <end position="89"/>
    </location>
</feature>
<evidence type="ECO:0000313" key="4">
    <source>
        <dbReference type="Proteomes" id="UP001341281"/>
    </source>
</evidence>
<dbReference type="Proteomes" id="UP001341281">
    <property type="component" value="Chromosome 06"/>
</dbReference>
<dbReference type="AlphaFoldDB" id="A0AAQ3TWP5"/>
<accession>A0AAQ3TWP5</accession>
<organism evidence="3 4">
    <name type="scientific">Paspalum notatum var. saurae</name>
    <dbReference type="NCBI Taxonomy" id="547442"/>
    <lineage>
        <taxon>Eukaryota</taxon>
        <taxon>Viridiplantae</taxon>
        <taxon>Streptophyta</taxon>
        <taxon>Embryophyta</taxon>
        <taxon>Tracheophyta</taxon>
        <taxon>Spermatophyta</taxon>
        <taxon>Magnoliopsida</taxon>
        <taxon>Liliopsida</taxon>
        <taxon>Poales</taxon>
        <taxon>Poaceae</taxon>
        <taxon>PACMAD clade</taxon>
        <taxon>Panicoideae</taxon>
        <taxon>Andropogonodae</taxon>
        <taxon>Paspaleae</taxon>
        <taxon>Paspalinae</taxon>
        <taxon>Paspalum</taxon>
    </lineage>
</organism>
<keyword evidence="2" id="KW-0472">Membrane</keyword>